<reference evidence="3 4" key="1">
    <citation type="journal article" date="2018" name="Mol. Biol. Evol.">
        <title>Broad Genomic Sampling Reveals a Smut Pathogenic Ancestry of the Fungal Clade Ustilaginomycotina.</title>
        <authorList>
            <person name="Kijpornyongpan T."/>
            <person name="Mondo S.J."/>
            <person name="Barry K."/>
            <person name="Sandor L."/>
            <person name="Lee J."/>
            <person name="Lipzen A."/>
            <person name="Pangilinan J."/>
            <person name="LaButti K."/>
            <person name="Hainaut M."/>
            <person name="Henrissat B."/>
            <person name="Grigoriev I.V."/>
            <person name="Spatafora J.W."/>
            <person name="Aime M.C."/>
        </authorList>
    </citation>
    <scope>NUCLEOTIDE SEQUENCE [LARGE SCALE GENOMIC DNA]</scope>
    <source>
        <strain evidence="3 4">MCA 3882</strain>
    </source>
</reference>
<dbReference type="InParanoid" id="A0A316V3U6"/>
<dbReference type="RefSeq" id="XP_025352226.1">
    <property type="nucleotide sequence ID" value="XM_025496778.1"/>
</dbReference>
<feature type="compositionally biased region" description="Basic and acidic residues" evidence="1">
    <location>
        <begin position="358"/>
        <end position="372"/>
    </location>
</feature>
<dbReference type="AlphaFoldDB" id="A0A316V3U6"/>
<dbReference type="GeneID" id="37018559"/>
<evidence type="ECO:0000313" key="3">
    <source>
        <dbReference type="EMBL" id="PWN31924.1"/>
    </source>
</evidence>
<dbReference type="STRING" id="1280837.A0A316V3U6"/>
<feature type="region of interest" description="Disordered" evidence="1">
    <location>
        <begin position="265"/>
        <end position="379"/>
    </location>
</feature>
<feature type="compositionally biased region" description="Polar residues" evidence="1">
    <location>
        <begin position="309"/>
        <end position="320"/>
    </location>
</feature>
<keyword evidence="2" id="KW-1133">Transmembrane helix</keyword>
<keyword evidence="2" id="KW-0812">Transmembrane</keyword>
<evidence type="ECO:0000256" key="2">
    <source>
        <dbReference type="SAM" id="Phobius"/>
    </source>
</evidence>
<gene>
    <name evidence="3" type="ORF">FA14DRAFT_127083</name>
</gene>
<keyword evidence="4" id="KW-1185">Reference proteome</keyword>
<organism evidence="3 4">
    <name type="scientific">Meira miltonrushii</name>
    <dbReference type="NCBI Taxonomy" id="1280837"/>
    <lineage>
        <taxon>Eukaryota</taxon>
        <taxon>Fungi</taxon>
        <taxon>Dikarya</taxon>
        <taxon>Basidiomycota</taxon>
        <taxon>Ustilaginomycotina</taxon>
        <taxon>Exobasidiomycetes</taxon>
        <taxon>Exobasidiales</taxon>
        <taxon>Brachybasidiaceae</taxon>
        <taxon>Meira</taxon>
    </lineage>
</organism>
<proteinExistence type="predicted"/>
<protein>
    <submittedName>
        <fullName evidence="3">Uncharacterized protein</fullName>
    </submittedName>
</protein>
<name>A0A316V3U6_9BASI</name>
<evidence type="ECO:0000313" key="4">
    <source>
        <dbReference type="Proteomes" id="UP000245771"/>
    </source>
</evidence>
<dbReference type="Proteomes" id="UP000245771">
    <property type="component" value="Unassembled WGS sequence"/>
</dbReference>
<dbReference type="EMBL" id="KZ819606">
    <property type="protein sequence ID" value="PWN31924.1"/>
    <property type="molecule type" value="Genomic_DNA"/>
</dbReference>
<keyword evidence="2" id="KW-0472">Membrane</keyword>
<sequence>MQKQVLQVRDASCAGTGALYVEPAGGITVDSAKETKISWNPACLDPAGGEIDIYLYAPQQPSANLPIHAWTHIPATTGSFPVKLAPVWWNVVPNTTSSVELSLNIVPTGNQPWDTANPFGPTWTATYTAPANGESPPKDAVAGSEVNKLVSIFYKGGHITAGGKAAAIICPLIVLFVAIGIFVRKLHINRNNKTADWADHMDKRMSQISLDWQSGGDGSAGPMPGSRPASFMGRPQSAYRPSLDHVRALYNANLANGSTSQTNLAGMGANIGEGDFDHEMSEAQGHARSITDSSFARQSQYRASRVSFAPSTDVGTTQHGHASARGHSKNSASIPRVGANSGYRGSSARDSQFQVPKIDPRFKAESHLRNTENFDDDDELMMSPTQEEGARPLNLENVRRSIDDDVRNSMLRYPALEMVTNNGSELHLPHADNRPISGIADIRSQSPQDYLRPQMQTGMLPPSNATSPDDAMRQYAAQRAAGGSPMPSNTMRTLYSAAQPQNVSPPMGGHRAVHSIEASTINEDDVVGYNEMIDHSKQ</sequence>
<feature type="transmembrane region" description="Helical" evidence="2">
    <location>
        <begin position="165"/>
        <end position="183"/>
    </location>
</feature>
<feature type="compositionally biased region" description="Polar residues" evidence="1">
    <location>
        <begin position="290"/>
        <end position="302"/>
    </location>
</feature>
<evidence type="ECO:0000256" key="1">
    <source>
        <dbReference type="SAM" id="MobiDB-lite"/>
    </source>
</evidence>
<feature type="region of interest" description="Disordered" evidence="1">
    <location>
        <begin position="214"/>
        <end position="235"/>
    </location>
</feature>
<accession>A0A316V3U6</accession>
<dbReference type="OrthoDB" id="3363836at2759"/>